<gene>
    <name evidence="11" type="ORF">ACFYXI_34200</name>
</gene>
<evidence type="ECO:0000256" key="7">
    <source>
        <dbReference type="ARBA" id="ARBA00047899"/>
    </source>
</evidence>
<protein>
    <recommendedName>
        <fullName evidence="1">non-specific serine/threonine protein kinase</fullName>
        <ecNumber evidence="1">2.7.11.1</ecNumber>
    </recommendedName>
</protein>
<proteinExistence type="predicted"/>
<sequence length="741" mass="78740">MIRCAQPGCGGTVEDGYCDACGLAPQPEPEPAAQPDPAPPSASLTRPSIPLDMSGTARTGTSRPSGRSSRGQLGMGLVEVPAVPYRDPAGVVLAHPQVPEDRRFCGNPDCGKPVGRRRGDQPGRPEGYCPHCGWRFSFTPKLAAGELVGGQYEVKGCLAHGGLGWIYLAADRHLEGRWVVLKGLLDTGDVEALAAAEAERHFLTAMDHPNIVKIFNFVTHPDPGTGTMVGYIVMEYVGGVSLQEMLHARLREGANRQALPVAQVIAYGLEILKAFGYLHDQGLLYCDLKPGNVIQVEEQLKLIDLGAVRRIDDADSAIYGTVGYQAPEIAFDGPSICSDLYTVGRTLAVLGFPFSPVRDGSAAPLPAIDQGYESYRRFLERATDSEPARRFQSTAEMSDQLVGVLREVRAAELGVPHAAQSGLFGPERRAVGTELAPAATGQVFGPLDRLAVVSALPVPLVDPLDPGAGLLAGLTSGNPAELVTLLESAPSTPETTLALIRVLSELGRPVPDQLLADATGQLPGDWRIWWYRGVGQLASGDPEEAARIFDGLYSWLPGEAAPRLALAFALEAGGAGQEAARHYAAIWQTDRSYVSAGFGLARLRLAEGDRAGATTGLDEVPATSIHRTAAQAAAVAAAVRGHDPAEGELVAAGERLRSLKLDARDRDGLLSEVLRSALGRVTTGQAASSGQATLLGTPLHEQDVRAELERVYRALARSARSVEERHAFVDLANTVRPRTLW</sequence>
<dbReference type="EMBL" id="JBIASD010000034">
    <property type="protein sequence ID" value="MFF3670652.1"/>
    <property type="molecule type" value="Genomic_DNA"/>
</dbReference>
<organism evidence="11 12">
    <name type="scientific">Microtetraspora malaysiensis</name>
    <dbReference type="NCBI Taxonomy" id="161358"/>
    <lineage>
        <taxon>Bacteria</taxon>
        <taxon>Bacillati</taxon>
        <taxon>Actinomycetota</taxon>
        <taxon>Actinomycetes</taxon>
        <taxon>Streptosporangiales</taxon>
        <taxon>Streptosporangiaceae</taxon>
        <taxon>Microtetraspora</taxon>
    </lineage>
</organism>
<dbReference type="InterPro" id="IPR031634">
    <property type="entry name" value="PknG_rubred"/>
</dbReference>
<feature type="compositionally biased region" description="Pro residues" evidence="9">
    <location>
        <begin position="26"/>
        <end position="40"/>
    </location>
</feature>
<feature type="compositionally biased region" description="Low complexity" evidence="9">
    <location>
        <begin position="54"/>
        <end position="71"/>
    </location>
</feature>
<keyword evidence="12" id="KW-1185">Reference proteome</keyword>
<dbReference type="InterPro" id="IPR000719">
    <property type="entry name" value="Prot_kinase_dom"/>
</dbReference>
<dbReference type="Proteomes" id="UP001602013">
    <property type="component" value="Unassembled WGS sequence"/>
</dbReference>
<dbReference type="Pfam" id="PF16918">
    <property type="entry name" value="PknG_TPR"/>
    <property type="match status" value="1"/>
</dbReference>
<dbReference type="SMART" id="SM00220">
    <property type="entry name" value="S_TKc"/>
    <property type="match status" value="1"/>
</dbReference>
<feature type="domain" description="Protein kinase" evidence="10">
    <location>
        <begin position="152"/>
        <end position="402"/>
    </location>
</feature>
<comment type="catalytic activity">
    <reaction evidence="7">
        <text>L-threonyl-[protein] + ATP = O-phospho-L-threonyl-[protein] + ADP + H(+)</text>
        <dbReference type="Rhea" id="RHEA:46608"/>
        <dbReference type="Rhea" id="RHEA-COMP:11060"/>
        <dbReference type="Rhea" id="RHEA-COMP:11605"/>
        <dbReference type="ChEBI" id="CHEBI:15378"/>
        <dbReference type="ChEBI" id="CHEBI:30013"/>
        <dbReference type="ChEBI" id="CHEBI:30616"/>
        <dbReference type="ChEBI" id="CHEBI:61977"/>
        <dbReference type="ChEBI" id="CHEBI:456216"/>
        <dbReference type="EC" id="2.7.11.1"/>
    </reaction>
</comment>
<evidence type="ECO:0000256" key="4">
    <source>
        <dbReference type="ARBA" id="ARBA00022741"/>
    </source>
</evidence>
<keyword evidence="3" id="KW-0808">Transferase</keyword>
<dbReference type="InterPro" id="IPR031636">
    <property type="entry name" value="PknG_TPR"/>
</dbReference>
<dbReference type="Gene3D" id="1.10.510.10">
    <property type="entry name" value="Transferase(Phosphotransferase) domain 1"/>
    <property type="match status" value="1"/>
</dbReference>
<dbReference type="CDD" id="cd20335">
    <property type="entry name" value="BRcat_RBR"/>
    <property type="match status" value="1"/>
</dbReference>
<dbReference type="PROSITE" id="PS50011">
    <property type="entry name" value="PROTEIN_KINASE_DOM"/>
    <property type="match status" value="1"/>
</dbReference>
<keyword evidence="4" id="KW-0547">Nucleotide-binding</keyword>
<dbReference type="CDD" id="cd14014">
    <property type="entry name" value="STKc_PknB_like"/>
    <property type="match status" value="1"/>
</dbReference>
<reference evidence="11 12" key="1">
    <citation type="submission" date="2024-10" db="EMBL/GenBank/DDBJ databases">
        <title>The Natural Products Discovery Center: Release of the First 8490 Sequenced Strains for Exploring Actinobacteria Biosynthetic Diversity.</title>
        <authorList>
            <person name="Kalkreuter E."/>
            <person name="Kautsar S.A."/>
            <person name="Yang D."/>
            <person name="Bader C.D."/>
            <person name="Teijaro C.N."/>
            <person name="Fluegel L."/>
            <person name="Davis C.M."/>
            <person name="Simpson J.R."/>
            <person name="Lauterbach L."/>
            <person name="Steele A.D."/>
            <person name="Gui C."/>
            <person name="Meng S."/>
            <person name="Li G."/>
            <person name="Viehrig K."/>
            <person name="Ye F."/>
            <person name="Su P."/>
            <person name="Kiefer A.F."/>
            <person name="Nichols A."/>
            <person name="Cepeda A.J."/>
            <person name="Yan W."/>
            <person name="Fan B."/>
            <person name="Jiang Y."/>
            <person name="Adhikari A."/>
            <person name="Zheng C.-J."/>
            <person name="Schuster L."/>
            <person name="Cowan T.M."/>
            <person name="Smanski M.J."/>
            <person name="Chevrette M.G."/>
            <person name="De Carvalho L.P.S."/>
            <person name="Shen B."/>
        </authorList>
    </citation>
    <scope>NUCLEOTIDE SEQUENCE [LARGE SCALE GENOMIC DNA]</scope>
    <source>
        <strain evidence="11 12">NPDC002173</strain>
    </source>
</reference>
<evidence type="ECO:0000256" key="2">
    <source>
        <dbReference type="ARBA" id="ARBA00022527"/>
    </source>
</evidence>
<evidence type="ECO:0000256" key="1">
    <source>
        <dbReference type="ARBA" id="ARBA00012513"/>
    </source>
</evidence>
<name>A0ABW6T2N4_9ACTN</name>
<accession>A0ABW6T2N4</accession>
<keyword evidence="2" id="KW-0723">Serine/threonine-protein kinase</keyword>
<dbReference type="RefSeq" id="WP_387416864.1">
    <property type="nucleotide sequence ID" value="NZ_JBIASD010000034.1"/>
</dbReference>
<dbReference type="EC" id="2.7.11.1" evidence="1"/>
<dbReference type="PANTHER" id="PTHR24363">
    <property type="entry name" value="SERINE/THREONINE PROTEIN KINASE"/>
    <property type="match status" value="1"/>
</dbReference>
<dbReference type="InterPro" id="IPR011990">
    <property type="entry name" value="TPR-like_helical_dom_sf"/>
</dbReference>
<evidence type="ECO:0000256" key="5">
    <source>
        <dbReference type="ARBA" id="ARBA00022777"/>
    </source>
</evidence>
<feature type="region of interest" description="Disordered" evidence="9">
    <location>
        <begin position="23"/>
        <end position="72"/>
    </location>
</feature>
<keyword evidence="6" id="KW-0067">ATP-binding</keyword>
<dbReference type="Pfam" id="PF00069">
    <property type="entry name" value="Pkinase"/>
    <property type="match status" value="1"/>
</dbReference>
<evidence type="ECO:0000256" key="3">
    <source>
        <dbReference type="ARBA" id="ARBA00022679"/>
    </source>
</evidence>
<dbReference type="Gene3D" id="3.30.200.20">
    <property type="entry name" value="Phosphorylase Kinase, domain 1"/>
    <property type="match status" value="1"/>
</dbReference>
<dbReference type="Pfam" id="PF16919">
    <property type="entry name" value="PknG_rubred"/>
    <property type="match status" value="1"/>
</dbReference>
<evidence type="ECO:0000256" key="6">
    <source>
        <dbReference type="ARBA" id="ARBA00022840"/>
    </source>
</evidence>
<evidence type="ECO:0000256" key="8">
    <source>
        <dbReference type="ARBA" id="ARBA00048679"/>
    </source>
</evidence>
<keyword evidence="5" id="KW-0418">Kinase</keyword>
<evidence type="ECO:0000256" key="9">
    <source>
        <dbReference type="SAM" id="MobiDB-lite"/>
    </source>
</evidence>
<evidence type="ECO:0000313" key="11">
    <source>
        <dbReference type="EMBL" id="MFF3670652.1"/>
    </source>
</evidence>
<dbReference type="SUPFAM" id="SSF56112">
    <property type="entry name" value="Protein kinase-like (PK-like)"/>
    <property type="match status" value="1"/>
</dbReference>
<comment type="caution">
    <text evidence="11">The sequence shown here is derived from an EMBL/GenBank/DDBJ whole genome shotgun (WGS) entry which is preliminary data.</text>
</comment>
<dbReference type="Gene3D" id="1.25.40.10">
    <property type="entry name" value="Tetratricopeptide repeat domain"/>
    <property type="match status" value="1"/>
</dbReference>
<dbReference type="PANTHER" id="PTHR24363:SF0">
    <property type="entry name" value="SERINE_THREONINE KINASE LIKE DOMAIN CONTAINING 1"/>
    <property type="match status" value="1"/>
</dbReference>
<comment type="catalytic activity">
    <reaction evidence="8">
        <text>L-seryl-[protein] + ATP = O-phospho-L-seryl-[protein] + ADP + H(+)</text>
        <dbReference type="Rhea" id="RHEA:17989"/>
        <dbReference type="Rhea" id="RHEA-COMP:9863"/>
        <dbReference type="Rhea" id="RHEA-COMP:11604"/>
        <dbReference type="ChEBI" id="CHEBI:15378"/>
        <dbReference type="ChEBI" id="CHEBI:29999"/>
        <dbReference type="ChEBI" id="CHEBI:30616"/>
        <dbReference type="ChEBI" id="CHEBI:83421"/>
        <dbReference type="ChEBI" id="CHEBI:456216"/>
        <dbReference type="EC" id="2.7.11.1"/>
    </reaction>
</comment>
<evidence type="ECO:0000313" key="12">
    <source>
        <dbReference type="Proteomes" id="UP001602013"/>
    </source>
</evidence>
<dbReference type="SUPFAM" id="SSF48452">
    <property type="entry name" value="TPR-like"/>
    <property type="match status" value="1"/>
</dbReference>
<dbReference type="InterPro" id="IPR011009">
    <property type="entry name" value="Kinase-like_dom_sf"/>
</dbReference>
<evidence type="ECO:0000259" key="10">
    <source>
        <dbReference type="PROSITE" id="PS50011"/>
    </source>
</evidence>